<name>A0ABS9E0B9_9PROT</name>
<accession>A0ABS9E0B9</accession>
<dbReference type="EMBL" id="JAKGBZ010000053">
    <property type="protein sequence ID" value="MCF3948457.1"/>
    <property type="molecule type" value="Genomic_DNA"/>
</dbReference>
<proteinExistence type="predicted"/>
<dbReference type="RefSeq" id="WP_235705739.1">
    <property type="nucleotide sequence ID" value="NZ_JAKGBZ010000053.1"/>
</dbReference>
<dbReference type="Proteomes" id="UP001521209">
    <property type="component" value="Unassembled WGS sequence"/>
</dbReference>
<protein>
    <submittedName>
        <fullName evidence="1">Uncharacterized protein</fullName>
    </submittedName>
</protein>
<evidence type="ECO:0000313" key="2">
    <source>
        <dbReference type="Proteomes" id="UP001521209"/>
    </source>
</evidence>
<evidence type="ECO:0000313" key="1">
    <source>
        <dbReference type="EMBL" id="MCF3948457.1"/>
    </source>
</evidence>
<comment type="caution">
    <text evidence="1">The sequence shown here is derived from an EMBL/GenBank/DDBJ whole genome shotgun (WGS) entry which is preliminary data.</text>
</comment>
<sequence>MTLTDTEFVMASPSSLFSAAASLPSSDGLAPDVAAPIAHTATAIARLDQALGNHPLRHAFLCRTRLETVRRLAAVDGHFIDPWHLAAVLEGAKLRVVGHTHRIAGRGAIFEAARYALVQYQWLVHPDFGQEEAVRRAEAALAAQLPQSPTLLAAAYGMHAWIDSNAEQAPMRAAIVRFWTRRHLLHVPVPLIGVAALQTDISWAICDWIPAFLRAVAGEAADGLDLLLTLERAWRAARGSVAARRRDSHAAAVVDLLAATPVLSATSLASGLGIAIKNAIRLLNELCAEGIAIEVTHRLRRRLFGLNGLAPLHEAAVPPRSTIPEWRNGRRRLEFVGATEANRPSQLLPFLSTDKRSSLDYSDFEQAITQLDARIGNTRQLLEMMMERADPER</sequence>
<keyword evidence="2" id="KW-1185">Reference proteome</keyword>
<gene>
    <name evidence="1" type="ORF">L2A60_17450</name>
</gene>
<reference evidence="1 2" key="1">
    <citation type="submission" date="2022-01" db="EMBL/GenBank/DDBJ databases">
        <authorList>
            <person name="Won M."/>
            <person name="Kim S.-J."/>
            <person name="Kwon S.-W."/>
        </authorList>
    </citation>
    <scope>NUCLEOTIDE SEQUENCE [LARGE SCALE GENOMIC DNA]</scope>
    <source>
        <strain evidence="1 2">KCTC 23505</strain>
    </source>
</reference>
<organism evidence="1 2">
    <name type="scientific">Acidiphilium iwatense</name>
    <dbReference type="NCBI Taxonomy" id="768198"/>
    <lineage>
        <taxon>Bacteria</taxon>
        <taxon>Pseudomonadati</taxon>
        <taxon>Pseudomonadota</taxon>
        <taxon>Alphaproteobacteria</taxon>
        <taxon>Acetobacterales</taxon>
        <taxon>Acidocellaceae</taxon>
        <taxon>Acidiphilium</taxon>
    </lineage>
</organism>